<evidence type="ECO:0000256" key="3">
    <source>
        <dbReference type="ARBA" id="ARBA00022723"/>
    </source>
</evidence>
<feature type="binding site" evidence="10">
    <location>
        <position position="292"/>
    </location>
    <ligand>
        <name>Zn(2+)</name>
        <dbReference type="ChEBI" id="CHEBI:29105"/>
    </ligand>
</feature>
<evidence type="ECO:0000256" key="1">
    <source>
        <dbReference type="ARBA" id="ARBA00022490"/>
    </source>
</evidence>
<feature type="domain" description="EngC GTPase" evidence="11">
    <location>
        <begin position="113"/>
        <end position="260"/>
    </location>
</feature>
<feature type="binding site" evidence="10">
    <location>
        <position position="298"/>
    </location>
    <ligand>
        <name>Zn(2+)</name>
        <dbReference type="ChEBI" id="CHEBI:29105"/>
    </ligand>
</feature>
<keyword evidence="7 10" id="KW-0862">Zinc</keyword>
<dbReference type="HAMAP" id="MF_01820">
    <property type="entry name" value="GTPase_RsgA"/>
    <property type="match status" value="1"/>
</dbReference>
<keyword evidence="1 10" id="KW-0963">Cytoplasm</keyword>
<evidence type="ECO:0000256" key="7">
    <source>
        <dbReference type="ARBA" id="ARBA00022833"/>
    </source>
</evidence>
<gene>
    <name evidence="10 13" type="primary">rsgA</name>
    <name evidence="13" type="ORF">OIK44_10700</name>
</gene>
<dbReference type="PROSITE" id="PS50936">
    <property type="entry name" value="ENGC_GTPASE"/>
    <property type="match status" value="1"/>
</dbReference>
<name>A0ABT5JZA5_9BURK</name>
<comment type="subunit">
    <text evidence="10">Monomer. Associates with 30S ribosomal subunit, binds 16S rRNA.</text>
</comment>
<dbReference type="EMBL" id="JAQQXR010000003">
    <property type="protein sequence ID" value="MDC8758057.1"/>
    <property type="molecule type" value="Genomic_DNA"/>
</dbReference>
<dbReference type="InterPro" id="IPR010914">
    <property type="entry name" value="RsgA_GTPase_dom"/>
</dbReference>
<evidence type="ECO:0000256" key="6">
    <source>
        <dbReference type="ARBA" id="ARBA00022801"/>
    </source>
</evidence>
<dbReference type="NCBIfam" id="TIGR00157">
    <property type="entry name" value="ribosome small subunit-dependent GTPase A"/>
    <property type="match status" value="1"/>
</dbReference>
<dbReference type="RefSeq" id="WP_273670729.1">
    <property type="nucleotide sequence ID" value="NZ_JAQQXR010000003.1"/>
</dbReference>
<keyword evidence="8 10" id="KW-0694">RNA-binding</keyword>
<evidence type="ECO:0000256" key="10">
    <source>
        <dbReference type="HAMAP-Rule" id="MF_01820"/>
    </source>
</evidence>
<keyword evidence="3 10" id="KW-0479">Metal-binding</keyword>
<keyword evidence="14" id="KW-1185">Reference proteome</keyword>
<dbReference type="Proteomes" id="UP001221208">
    <property type="component" value="Unassembled WGS sequence"/>
</dbReference>
<proteinExistence type="inferred from homology"/>
<keyword evidence="6 10" id="KW-0378">Hydrolase</keyword>
<evidence type="ECO:0000313" key="13">
    <source>
        <dbReference type="EMBL" id="MDC8758057.1"/>
    </source>
</evidence>
<keyword evidence="5 10" id="KW-0547">Nucleotide-binding</keyword>
<dbReference type="PANTHER" id="PTHR32120">
    <property type="entry name" value="SMALL RIBOSOMAL SUBUNIT BIOGENESIS GTPASE RSGA"/>
    <property type="match status" value="1"/>
</dbReference>
<evidence type="ECO:0000256" key="2">
    <source>
        <dbReference type="ARBA" id="ARBA00022517"/>
    </source>
</evidence>
<accession>A0ABT5JZA5</accession>
<dbReference type="Pfam" id="PF03193">
    <property type="entry name" value="RsgA_GTPase"/>
    <property type="match status" value="1"/>
</dbReference>
<keyword evidence="9 10" id="KW-0342">GTP-binding</keyword>
<dbReference type="SUPFAM" id="SSF52540">
    <property type="entry name" value="P-loop containing nucleoside triphosphate hydrolases"/>
    <property type="match status" value="1"/>
</dbReference>
<dbReference type="PANTHER" id="PTHR32120:SF10">
    <property type="entry name" value="SMALL RIBOSOMAL SUBUNIT BIOGENESIS GTPASE RSGA"/>
    <property type="match status" value="1"/>
</dbReference>
<feature type="domain" description="CP-type G" evidence="12">
    <location>
        <begin position="103"/>
        <end position="262"/>
    </location>
</feature>
<feature type="binding site" evidence="10">
    <location>
        <position position="290"/>
    </location>
    <ligand>
        <name>Zn(2+)</name>
        <dbReference type="ChEBI" id="CHEBI:29105"/>
    </ligand>
</feature>
<dbReference type="InterPro" id="IPR030378">
    <property type="entry name" value="G_CP_dom"/>
</dbReference>
<comment type="subcellular location">
    <subcellularLocation>
        <location evidence="10">Cytoplasm</location>
    </subcellularLocation>
</comment>
<dbReference type="InterPro" id="IPR027417">
    <property type="entry name" value="P-loop_NTPase"/>
</dbReference>
<evidence type="ECO:0000259" key="11">
    <source>
        <dbReference type="PROSITE" id="PS50936"/>
    </source>
</evidence>
<comment type="caution">
    <text evidence="13">The sequence shown here is derived from an EMBL/GenBank/DDBJ whole genome shotgun (WGS) entry which is preliminary data.</text>
</comment>
<comment type="cofactor">
    <cofactor evidence="10">
        <name>Zn(2+)</name>
        <dbReference type="ChEBI" id="CHEBI:29105"/>
    </cofactor>
    <text evidence="10">Binds 1 zinc ion per subunit.</text>
</comment>
<feature type="binding site" evidence="10">
    <location>
        <begin position="152"/>
        <end position="155"/>
    </location>
    <ligand>
        <name>GTP</name>
        <dbReference type="ChEBI" id="CHEBI:37565"/>
    </ligand>
</feature>
<dbReference type="Gene3D" id="1.10.40.50">
    <property type="entry name" value="Probable gtpase engc, domain 3"/>
    <property type="match status" value="1"/>
</dbReference>
<organism evidence="13 14">
    <name type="scientific">Janthinobacterium fluminis</name>
    <dbReference type="NCBI Taxonomy" id="2987524"/>
    <lineage>
        <taxon>Bacteria</taxon>
        <taxon>Pseudomonadati</taxon>
        <taxon>Pseudomonadota</taxon>
        <taxon>Betaproteobacteria</taxon>
        <taxon>Burkholderiales</taxon>
        <taxon>Oxalobacteraceae</taxon>
        <taxon>Janthinobacterium</taxon>
    </lineage>
</organism>
<evidence type="ECO:0000259" key="12">
    <source>
        <dbReference type="PROSITE" id="PS51721"/>
    </source>
</evidence>
<comment type="function">
    <text evidence="10">One of several proteins that assist in the late maturation steps of the functional core of the 30S ribosomal subunit. Helps release RbfA from mature subunits. May play a role in the assembly of ribosomal proteins into the subunit. Circularly permuted GTPase that catalyzes slow GTP hydrolysis, GTPase activity is stimulated by the 30S ribosomal subunit.</text>
</comment>
<reference evidence="13 14" key="1">
    <citation type="submission" date="2022-10" db="EMBL/GenBank/DDBJ databases">
        <title>Janthinobacterium sp. hw3 Genome sequencing.</title>
        <authorList>
            <person name="Park S."/>
        </authorList>
    </citation>
    <scope>NUCLEOTIDE SEQUENCE [LARGE SCALE GENOMIC DNA]</scope>
    <source>
        <strain evidence="14">hw3</strain>
    </source>
</reference>
<evidence type="ECO:0000313" key="14">
    <source>
        <dbReference type="Proteomes" id="UP001221208"/>
    </source>
</evidence>
<comment type="similarity">
    <text evidence="10">Belongs to the TRAFAC class YlqF/YawG GTPase family. RsgA subfamily.</text>
</comment>
<feature type="binding site" evidence="10">
    <location>
        <position position="285"/>
    </location>
    <ligand>
        <name>Zn(2+)</name>
        <dbReference type="ChEBI" id="CHEBI:29105"/>
    </ligand>
</feature>
<dbReference type="PROSITE" id="PS51721">
    <property type="entry name" value="G_CP"/>
    <property type="match status" value="1"/>
</dbReference>
<keyword evidence="2 10" id="KW-0690">Ribosome biogenesis</keyword>
<evidence type="ECO:0000256" key="4">
    <source>
        <dbReference type="ARBA" id="ARBA00022730"/>
    </source>
</evidence>
<evidence type="ECO:0000256" key="8">
    <source>
        <dbReference type="ARBA" id="ARBA00022884"/>
    </source>
</evidence>
<evidence type="ECO:0000256" key="5">
    <source>
        <dbReference type="ARBA" id="ARBA00022741"/>
    </source>
</evidence>
<evidence type="ECO:0000256" key="9">
    <source>
        <dbReference type="ARBA" id="ARBA00023134"/>
    </source>
</evidence>
<feature type="binding site" evidence="10">
    <location>
        <begin position="205"/>
        <end position="213"/>
    </location>
    <ligand>
        <name>GTP</name>
        <dbReference type="ChEBI" id="CHEBI:37565"/>
    </ligand>
</feature>
<dbReference type="Gene3D" id="3.40.50.300">
    <property type="entry name" value="P-loop containing nucleotide triphosphate hydrolases"/>
    <property type="match status" value="1"/>
</dbReference>
<dbReference type="InterPro" id="IPR004881">
    <property type="entry name" value="Ribosome_biogen_GTPase_RsgA"/>
</dbReference>
<dbReference type="EC" id="3.6.1.-" evidence="10"/>
<keyword evidence="4 10" id="KW-0699">rRNA-binding</keyword>
<sequence>MINFDFESLKQIGLTHAIASQLATFNDTEATLARVTAVHREWIAVHDGAAAFEARIHPKLMQALQERDVSLAVGDWVLAEAHAHDEYWLSERLEPSSHLSRRSDDGRRQSLASNVDTALLVMGLDRDFKLRRMERYIALVEAAGVAAVAVLTKADIGDDVAARMEQLRQRLPPRVPAFAVNALDEAVAASLAPWLAAGQTLILLGTSGVGKSTLTNTLTASAQATGGVRRGDGRGRHTTTARSLHQCAGGACIIDTPGLRAWRPDADADALAASFDDIDALARQCQFRDCRHEAEPGCAVRGGVDADRLFNYNKLLREHRRAEQTPLERIAARSKWKVLMKAVKARDRHK</sequence>
<protein>
    <recommendedName>
        <fullName evidence="10">Small ribosomal subunit biogenesis GTPase RsgA</fullName>
        <ecNumber evidence="10">3.6.1.-</ecNumber>
    </recommendedName>
</protein>